<dbReference type="InterPro" id="IPR017938">
    <property type="entry name" value="Riboflavin_synthase-like_b-brl"/>
</dbReference>
<feature type="region of interest" description="Disordered" evidence="11">
    <location>
        <begin position="25"/>
        <end position="130"/>
    </location>
</feature>
<comment type="similarity">
    <text evidence="10">In the N-terminal section; belongs to the FAD-binding oxidoreductase type 6 family.</text>
</comment>
<dbReference type="InterPro" id="IPR039261">
    <property type="entry name" value="FNR_nucleotide-bd"/>
</dbReference>
<protein>
    <submittedName>
        <fullName evidence="16">Oxidoreductase FAD-binding subunit</fullName>
    </submittedName>
</protein>
<dbReference type="EMBL" id="BAND01000014">
    <property type="protein sequence ID" value="GAJ28131.1"/>
    <property type="molecule type" value="Genomic_DNA"/>
</dbReference>
<dbReference type="CDD" id="cd00207">
    <property type="entry name" value="fer2"/>
    <property type="match status" value="1"/>
</dbReference>
<reference evidence="16 17" key="2">
    <citation type="journal article" date="2014" name="FEMS Microbiol. Lett.">
        <title>Draft genomic DNA sequence of the facultatively methylotrophic bacterium Acidomonas methanolica type strain MB58.</title>
        <authorList>
            <person name="Higashiura N."/>
            <person name="Hadano H."/>
            <person name="Hirakawa H."/>
            <person name="Matsutani M."/>
            <person name="Takabe S."/>
            <person name="Matsushita K."/>
            <person name="Azuma Y."/>
        </authorList>
    </citation>
    <scope>NUCLEOTIDE SEQUENCE [LARGE SCALE GENOMIC DNA]</scope>
    <source>
        <strain evidence="16 17">MB58</strain>
    </source>
</reference>
<comment type="cofactor">
    <cofactor evidence="1">
        <name>FAD</name>
        <dbReference type="ChEBI" id="CHEBI:57692"/>
    </cofactor>
</comment>
<dbReference type="PROSITE" id="PS51384">
    <property type="entry name" value="FAD_FR"/>
    <property type="match status" value="1"/>
</dbReference>
<dbReference type="Gene3D" id="3.40.50.80">
    <property type="entry name" value="Nucleotide-binding domain of ferredoxin-NADP reductase (FNR) module"/>
    <property type="match status" value="1"/>
</dbReference>
<evidence type="ECO:0000256" key="8">
    <source>
        <dbReference type="ARBA" id="ARBA00023014"/>
    </source>
</evidence>
<keyword evidence="5" id="KW-0274">FAD</keyword>
<evidence type="ECO:0000256" key="1">
    <source>
        <dbReference type="ARBA" id="ARBA00001974"/>
    </source>
</evidence>
<evidence type="ECO:0000256" key="12">
    <source>
        <dbReference type="SAM" id="Phobius"/>
    </source>
</evidence>
<dbReference type="InterPro" id="IPR050415">
    <property type="entry name" value="MRET"/>
</dbReference>
<evidence type="ECO:0000256" key="6">
    <source>
        <dbReference type="ARBA" id="ARBA00023002"/>
    </source>
</evidence>
<dbReference type="PROSITE" id="PS51085">
    <property type="entry name" value="2FE2S_FER_2"/>
    <property type="match status" value="1"/>
</dbReference>
<dbReference type="InterPro" id="IPR012675">
    <property type="entry name" value="Beta-grasp_dom_sf"/>
</dbReference>
<feature type="compositionally biased region" description="Pro residues" evidence="11">
    <location>
        <begin position="332"/>
        <end position="344"/>
    </location>
</feature>
<keyword evidence="3" id="KW-0001">2Fe-2S</keyword>
<keyword evidence="4" id="KW-0479">Metal-binding</keyword>
<dbReference type="PRINTS" id="PR00406">
    <property type="entry name" value="CYTB5RDTASE"/>
</dbReference>
<dbReference type="PANTHER" id="PTHR47354:SF6">
    <property type="entry name" value="NADH OXIDOREDUCTASE HCR"/>
    <property type="match status" value="1"/>
</dbReference>
<dbReference type="GO" id="GO:0046872">
    <property type="term" value="F:metal ion binding"/>
    <property type="evidence" value="ECO:0007669"/>
    <property type="project" value="UniProtKB-KW"/>
</dbReference>
<dbReference type="PRINTS" id="PR00371">
    <property type="entry name" value="FPNCR"/>
</dbReference>
<proteinExistence type="inferred from homology"/>
<comment type="cofactor">
    <cofactor evidence="9">
        <name>[2Fe-2S] cluster</name>
        <dbReference type="ChEBI" id="CHEBI:190135"/>
    </cofactor>
</comment>
<dbReference type="InterPro" id="IPR001041">
    <property type="entry name" value="2Fe-2S_ferredoxin-type"/>
</dbReference>
<dbReference type="AlphaFoldDB" id="A0A023D2V2"/>
<dbReference type="RefSeq" id="WP_023979780.1">
    <property type="nucleotide sequence ID" value="NZ_BAND01000014.1"/>
</dbReference>
<feature type="region of interest" description="Disordered" evidence="11">
    <location>
        <begin position="314"/>
        <end position="354"/>
    </location>
</feature>
<evidence type="ECO:0000256" key="4">
    <source>
        <dbReference type="ARBA" id="ARBA00022723"/>
    </source>
</evidence>
<dbReference type="Gene3D" id="3.10.20.30">
    <property type="match status" value="1"/>
</dbReference>
<dbReference type="SUPFAM" id="SSF54292">
    <property type="entry name" value="2Fe-2S ferredoxin-like"/>
    <property type="match status" value="1"/>
</dbReference>
<evidence type="ECO:0000256" key="9">
    <source>
        <dbReference type="ARBA" id="ARBA00034078"/>
    </source>
</evidence>
<reference evidence="17" key="1">
    <citation type="journal article" date="2014" name="FEMS Microbiol. Lett.">
        <title>Draft Genomic DNA Sequence of the Facultatively Methylotrophic Bacterium Acidomonas methanolica type strain MB58.</title>
        <authorList>
            <person name="Higashiura N."/>
            <person name="Hadano H."/>
            <person name="Hirakawa H."/>
            <person name="Matsutani M."/>
            <person name="Takabe S."/>
            <person name="Matsushita K."/>
            <person name="Azuma Y."/>
        </authorList>
    </citation>
    <scope>NUCLEOTIDE SEQUENCE [LARGE SCALE GENOMIC DNA]</scope>
    <source>
        <strain evidence="17">MB58</strain>
    </source>
</reference>
<dbReference type="OrthoDB" id="9806195at2"/>
<dbReference type="GO" id="GO:0016491">
    <property type="term" value="F:oxidoreductase activity"/>
    <property type="evidence" value="ECO:0007669"/>
    <property type="project" value="UniProtKB-KW"/>
</dbReference>
<dbReference type="Pfam" id="PF00111">
    <property type="entry name" value="Fer2"/>
    <property type="match status" value="1"/>
</dbReference>
<evidence type="ECO:0000256" key="11">
    <source>
        <dbReference type="SAM" id="MobiDB-lite"/>
    </source>
</evidence>
<dbReference type="SUPFAM" id="SSF52343">
    <property type="entry name" value="Ferredoxin reductase-like, C-terminal NADP-linked domain"/>
    <property type="match status" value="1"/>
</dbReference>
<dbReference type="InterPro" id="IPR036010">
    <property type="entry name" value="2Fe-2S_ferredoxin-like_sf"/>
</dbReference>
<keyword evidence="12" id="KW-0472">Membrane</keyword>
<evidence type="ECO:0000256" key="5">
    <source>
        <dbReference type="ARBA" id="ARBA00022827"/>
    </source>
</evidence>
<feature type="signal peptide" evidence="13">
    <location>
        <begin position="1"/>
        <end position="26"/>
    </location>
</feature>
<keyword evidence="12" id="KW-0812">Transmembrane</keyword>
<keyword evidence="8" id="KW-0411">Iron-sulfur</keyword>
<dbReference type="SUPFAM" id="SSF63380">
    <property type="entry name" value="Riboflavin synthase domain-like"/>
    <property type="match status" value="1"/>
</dbReference>
<dbReference type="PANTHER" id="PTHR47354">
    <property type="entry name" value="NADH OXIDOREDUCTASE HCR"/>
    <property type="match status" value="1"/>
</dbReference>
<feature type="transmembrane region" description="Helical" evidence="12">
    <location>
        <begin position="278"/>
        <end position="299"/>
    </location>
</feature>
<dbReference type="InterPro" id="IPR008333">
    <property type="entry name" value="Cbr1-like_FAD-bd_dom"/>
</dbReference>
<dbReference type="GO" id="GO:0051537">
    <property type="term" value="F:2 iron, 2 sulfur cluster binding"/>
    <property type="evidence" value="ECO:0007669"/>
    <property type="project" value="UniProtKB-KW"/>
</dbReference>
<dbReference type="InterPro" id="IPR001433">
    <property type="entry name" value="OxRdtase_FAD/NAD-bd"/>
</dbReference>
<evidence type="ECO:0000256" key="3">
    <source>
        <dbReference type="ARBA" id="ARBA00022714"/>
    </source>
</evidence>
<evidence type="ECO:0000313" key="16">
    <source>
        <dbReference type="EMBL" id="GAJ28131.1"/>
    </source>
</evidence>
<organism evidence="16 17">
    <name type="scientific">Acidomonas methanolica NBRC 104435</name>
    <dbReference type="NCBI Taxonomy" id="1231351"/>
    <lineage>
        <taxon>Bacteria</taxon>
        <taxon>Pseudomonadati</taxon>
        <taxon>Pseudomonadota</taxon>
        <taxon>Alphaproteobacteria</taxon>
        <taxon>Acetobacterales</taxon>
        <taxon>Acetobacteraceae</taxon>
        <taxon>Acidomonas</taxon>
    </lineage>
</organism>
<dbReference type="InterPro" id="IPR006058">
    <property type="entry name" value="2Fe2S_fd_BS"/>
</dbReference>
<accession>A0A023D2V2</accession>
<keyword evidence="2" id="KW-0285">Flavoprotein</keyword>
<evidence type="ECO:0000256" key="10">
    <source>
        <dbReference type="ARBA" id="ARBA00061434"/>
    </source>
</evidence>
<dbReference type="Gene3D" id="2.40.30.10">
    <property type="entry name" value="Translation factors"/>
    <property type="match status" value="1"/>
</dbReference>
<comment type="caution">
    <text evidence="16">The sequence shown here is derived from an EMBL/GenBank/DDBJ whole genome shotgun (WGS) entry which is preliminary data.</text>
</comment>
<dbReference type="Pfam" id="PF00175">
    <property type="entry name" value="NAD_binding_1"/>
    <property type="match status" value="1"/>
</dbReference>
<evidence type="ECO:0000256" key="2">
    <source>
        <dbReference type="ARBA" id="ARBA00022630"/>
    </source>
</evidence>
<dbReference type="CDD" id="cd06217">
    <property type="entry name" value="FNR_iron_sulfur_binding_3"/>
    <property type="match status" value="1"/>
</dbReference>
<evidence type="ECO:0000313" key="17">
    <source>
        <dbReference type="Proteomes" id="UP000019760"/>
    </source>
</evidence>
<sequence>MRRVFLSVSVVIMTLLVSMSEGFAQAPGESPAVPAMSSGTMTGPTTGSPPPSLALRRDQPEDDGPMAAPRDAGHGAESSGGMETTTARPDSSMSDMDGMMSMGGDEHASHHPGMGAAGNPGAPPSGPAVQGDMMSRMLPQAGQALSAVPGADKADAGCCGARGRTPLYTFMMTHPKLTDAERQMLADIAAQRLQDGLREVGAASVDAAQSLSWETMRRSSQHLHEGVALLDSGMAARAAATGLVNPQMVAFNWFTAQMGLPTVAASQQNGLFFGLTPAHLVFMTILILVSIALLILQVLRLHRVQEILRTTTAFAPKPTVPPTPPSSTGGGPTPPVPPPPPVPGPGGGTATPIVGAPRHGLWRGGLKVARIIRETPAIVTFYLVPADGGRIPFDFKPGQFVQLTIEPTSGKPASRSYTIASSPGQVEHLELTIKREEHGLVSRYLHDTVKEGDLLKIAGPSGMFTFTGDEADSIVLLSGGVGITPMMAVLRYLTDIVWPGEIYFVYSAHASIDYVFRQEIEWLERRNDKLHVIATMRRSPGTEWSGPEGRITKELLQQSVPDLTNRRIHVCGPPGMMASMRALLTDLAVPEANVHSEAFGPAAMKAEPAVGPVAAPSSPAVTPAATTITFSTSGKSAPLQLDETVLDAADAAGVNIPSSCRSGICGMCTTHLQQGEVTMAVEDGLDPADKAKGFILACQAKTTGGPLVVEA</sequence>
<evidence type="ECO:0000259" key="14">
    <source>
        <dbReference type="PROSITE" id="PS51085"/>
    </source>
</evidence>
<name>A0A023D2V2_ACIMT</name>
<keyword evidence="7" id="KW-0408">Iron</keyword>
<dbReference type="PROSITE" id="PS00197">
    <property type="entry name" value="2FE2S_FER_1"/>
    <property type="match status" value="1"/>
</dbReference>
<feature type="domain" description="2Fe-2S ferredoxin-type" evidence="14">
    <location>
        <begin position="626"/>
        <end position="711"/>
    </location>
</feature>
<dbReference type="InterPro" id="IPR001709">
    <property type="entry name" value="Flavoprot_Pyr_Nucl_cyt_Rdtase"/>
</dbReference>
<feature type="compositionally biased region" description="Low complexity" evidence="11">
    <location>
        <begin position="90"/>
        <end position="103"/>
    </location>
</feature>
<keyword evidence="13" id="KW-0732">Signal</keyword>
<keyword evidence="12" id="KW-1133">Transmembrane helix</keyword>
<evidence type="ECO:0000256" key="13">
    <source>
        <dbReference type="SAM" id="SignalP"/>
    </source>
</evidence>
<dbReference type="Proteomes" id="UP000019760">
    <property type="component" value="Unassembled WGS sequence"/>
</dbReference>
<dbReference type="InterPro" id="IPR017927">
    <property type="entry name" value="FAD-bd_FR_type"/>
</dbReference>
<keyword evidence="17" id="KW-1185">Reference proteome</keyword>
<evidence type="ECO:0000256" key="7">
    <source>
        <dbReference type="ARBA" id="ARBA00023004"/>
    </source>
</evidence>
<feature type="chain" id="PRO_5030001309" evidence="13">
    <location>
        <begin position="27"/>
        <end position="711"/>
    </location>
</feature>
<keyword evidence="6" id="KW-0560">Oxidoreductase</keyword>
<feature type="domain" description="FAD-binding FR-type" evidence="15">
    <location>
        <begin position="361"/>
        <end position="467"/>
    </location>
</feature>
<feature type="compositionally biased region" description="Low complexity" evidence="11">
    <location>
        <begin position="36"/>
        <end position="46"/>
    </location>
</feature>
<gene>
    <name evidence="16" type="ORF">Amme_014_010</name>
</gene>
<dbReference type="Pfam" id="PF00970">
    <property type="entry name" value="FAD_binding_6"/>
    <property type="match status" value="1"/>
</dbReference>
<evidence type="ECO:0000259" key="15">
    <source>
        <dbReference type="PROSITE" id="PS51384"/>
    </source>
</evidence>